<gene>
    <name evidence="7" type="ORF">L211DRAFT_856490</name>
</gene>
<keyword evidence="3 5" id="KW-1133">Transmembrane helix</keyword>
<proteinExistence type="predicted"/>
<dbReference type="InParanoid" id="A0A3N4LSE8"/>
<name>A0A3N4LSE8_9PEZI</name>
<feature type="domain" description="EXS" evidence="6">
    <location>
        <begin position="200"/>
        <end position="415"/>
    </location>
</feature>
<evidence type="ECO:0000256" key="3">
    <source>
        <dbReference type="ARBA" id="ARBA00022989"/>
    </source>
</evidence>
<dbReference type="InterPro" id="IPR004342">
    <property type="entry name" value="EXS_C"/>
</dbReference>
<evidence type="ECO:0000256" key="5">
    <source>
        <dbReference type="SAM" id="Phobius"/>
    </source>
</evidence>
<keyword evidence="4 5" id="KW-0472">Membrane</keyword>
<evidence type="ECO:0000256" key="2">
    <source>
        <dbReference type="ARBA" id="ARBA00022692"/>
    </source>
</evidence>
<evidence type="ECO:0000313" key="8">
    <source>
        <dbReference type="Proteomes" id="UP000267821"/>
    </source>
</evidence>
<dbReference type="GO" id="GO:0016020">
    <property type="term" value="C:membrane"/>
    <property type="evidence" value="ECO:0007669"/>
    <property type="project" value="UniProtKB-SubCell"/>
</dbReference>
<evidence type="ECO:0000259" key="6">
    <source>
        <dbReference type="PROSITE" id="PS51380"/>
    </source>
</evidence>
<dbReference type="AlphaFoldDB" id="A0A3N4LSE8"/>
<dbReference type="Pfam" id="PF03124">
    <property type="entry name" value="EXS"/>
    <property type="match status" value="1"/>
</dbReference>
<feature type="transmembrane region" description="Helical" evidence="5">
    <location>
        <begin position="37"/>
        <end position="60"/>
    </location>
</feature>
<organism evidence="7 8">
    <name type="scientific">Terfezia boudieri ATCC MYA-4762</name>
    <dbReference type="NCBI Taxonomy" id="1051890"/>
    <lineage>
        <taxon>Eukaryota</taxon>
        <taxon>Fungi</taxon>
        <taxon>Dikarya</taxon>
        <taxon>Ascomycota</taxon>
        <taxon>Pezizomycotina</taxon>
        <taxon>Pezizomycetes</taxon>
        <taxon>Pezizales</taxon>
        <taxon>Pezizaceae</taxon>
        <taxon>Terfezia</taxon>
    </lineage>
</organism>
<dbReference type="OrthoDB" id="2159384at2759"/>
<keyword evidence="2 5" id="KW-0812">Transmembrane</keyword>
<feature type="transmembrane region" description="Helical" evidence="5">
    <location>
        <begin position="114"/>
        <end position="136"/>
    </location>
</feature>
<dbReference type="STRING" id="1051890.A0A3N4LSE8"/>
<comment type="subcellular location">
    <subcellularLocation>
        <location evidence="1">Membrane</location>
        <topology evidence="1">Multi-pass membrane protein</topology>
    </subcellularLocation>
</comment>
<evidence type="ECO:0000256" key="1">
    <source>
        <dbReference type="ARBA" id="ARBA00004141"/>
    </source>
</evidence>
<evidence type="ECO:0000256" key="4">
    <source>
        <dbReference type="ARBA" id="ARBA00023136"/>
    </source>
</evidence>
<dbReference type="PROSITE" id="PS51380">
    <property type="entry name" value="EXS"/>
    <property type="match status" value="1"/>
</dbReference>
<dbReference type="FunCoup" id="A0A3N4LSE8">
    <property type="interactions" value="43"/>
</dbReference>
<dbReference type="GO" id="GO:0005737">
    <property type="term" value="C:cytoplasm"/>
    <property type="evidence" value="ECO:0007669"/>
    <property type="project" value="TreeGrafter"/>
</dbReference>
<sequence>MLDFDVLSELPTLPSQDTVTTFDHATFSAYLPLPFRLLFLLIFGFWLCGLNFHYFHLSGIAISNLIKYTPRDNDPPIHTSIYRVSLVLSAIWLSGMILFWRLTGGIAEEVEQWGILPIATGGAIVAALIWPGTSWYGRGRTRFLRTLRRVGIGGLDKDLRFPDVLFADVVTSYAKALGDMYILLCMALFHHSESITSHPNRSCGGSFGVPFVMAIPSLIRLRQCLTDYLRTRRKEGRGSKAGNVHLWNAGKYASAFPVILFSAVQREWSTDVGGGAGGGQHILTKDAVSRLWLICVFLNSGYSFYWDVTMDWDLTVFTTTSSSSSSSPLVGAGEKRTHPWGLRPNRQYHSPALYYAVIILDFLLRCTWSFKLSPHLGYVNDLEGGIFMLELAELVRRWMWMFFRVEREGGGGDRG</sequence>
<dbReference type="PANTHER" id="PTHR10783">
    <property type="entry name" value="XENOTROPIC AND POLYTROPIC RETROVIRUS RECEPTOR 1-RELATED"/>
    <property type="match status" value="1"/>
</dbReference>
<dbReference type="Proteomes" id="UP000267821">
    <property type="component" value="Unassembled WGS sequence"/>
</dbReference>
<protein>
    <submittedName>
        <fullName evidence="7">EXS-domain-containing protein</fullName>
    </submittedName>
</protein>
<keyword evidence="8" id="KW-1185">Reference proteome</keyword>
<accession>A0A3N4LSE8</accession>
<dbReference type="PANTHER" id="PTHR10783:SF46">
    <property type="entry name" value="PROTEIN ERD1 HOMOLOG 2"/>
    <property type="match status" value="1"/>
</dbReference>
<dbReference type="EMBL" id="ML121536">
    <property type="protein sequence ID" value="RPB25833.1"/>
    <property type="molecule type" value="Genomic_DNA"/>
</dbReference>
<feature type="transmembrane region" description="Helical" evidence="5">
    <location>
        <begin position="81"/>
        <end position="102"/>
    </location>
</feature>
<reference evidence="7 8" key="1">
    <citation type="journal article" date="2018" name="Nat. Ecol. Evol.">
        <title>Pezizomycetes genomes reveal the molecular basis of ectomycorrhizal truffle lifestyle.</title>
        <authorList>
            <person name="Murat C."/>
            <person name="Payen T."/>
            <person name="Noel B."/>
            <person name="Kuo A."/>
            <person name="Morin E."/>
            <person name="Chen J."/>
            <person name="Kohler A."/>
            <person name="Krizsan K."/>
            <person name="Balestrini R."/>
            <person name="Da Silva C."/>
            <person name="Montanini B."/>
            <person name="Hainaut M."/>
            <person name="Levati E."/>
            <person name="Barry K.W."/>
            <person name="Belfiori B."/>
            <person name="Cichocki N."/>
            <person name="Clum A."/>
            <person name="Dockter R.B."/>
            <person name="Fauchery L."/>
            <person name="Guy J."/>
            <person name="Iotti M."/>
            <person name="Le Tacon F."/>
            <person name="Lindquist E.A."/>
            <person name="Lipzen A."/>
            <person name="Malagnac F."/>
            <person name="Mello A."/>
            <person name="Molinier V."/>
            <person name="Miyauchi S."/>
            <person name="Poulain J."/>
            <person name="Riccioni C."/>
            <person name="Rubini A."/>
            <person name="Sitrit Y."/>
            <person name="Splivallo R."/>
            <person name="Traeger S."/>
            <person name="Wang M."/>
            <person name="Zifcakova L."/>
            <person name="Wipf D."/>
            <person name="Zambonelli A."/>
            <person name="Paolocci F."/>
            <person name="Nowrousian M."/>
            <person name="Ottonello S."/>
            <person name="Baldrian P."/>
            <person name="Spatafora J.W."/>
            <person name="Henrissat B."/>
            <person name="Nagy L.G."/>
            <person name="Aury J.M."/>
            <person name="Wincker P."/>
            <person name="Grigoriev I.V."/>
            <person name="Bonfante P."/>
            <person name="Martin F.M."/>
        </authorList>
    </citation>
    <scope>NUCLEOTIDE SEQUENCE [LARGE SCALE GENOMIC DNA]</scope>
    <source>
        <strain evidence="7 8">ATCC MYA-4762</strain>
    </source>
</reference>
<evidence type="ECO:0000313" key="7">
    <source>
        <dbReference type="EMBL" id="RPB25833.1"/>
    </source>
</evidence>